<dbReference type="SUPFAM" id="SSF51735">
    <property type="entry name" value="NAD(P)-binding Rossmann-fold domains"/>
    <property type="match status" value="1"/>
</dbReference>
<dbReference type="InterPro" id="IPR013154">
    <property type="entry name" value="ADH-like_N"/>
</dbReference>
<proteinExistence type="predicted"/>
<dbReference type="AlphaFoldDB" id="W7LJS1"/>
<sequence>MTDLGLLDHIRKLLLRNKCQYDDMLKASKESRAALQRVLHLGQASGKPGEIYYPLQLKRTEKPVPGDHEVLVQLKAAALNHRDLFVRQHQYPAISLDHPMLSDGYGVITEVGRDVSNKSQLGENVLLTPMRGWISDPAGPEDPQKWSITGSTRLYDVGTAQDYVCVHKDEVVPAPKHLSATEGAALPLVGLTAWRALVTKAAVQPGQNVLITGIGGGVALSALQFGVAMGANVFVTSGSQEKLLRARDLGALGGAIYKLETWEADIRRQLPPSRPFIDAVIDGAGGDIVVKAVKLLKPGGVIVQYGMTVSPKMNWPMPAVLLNAELKGTTMGFRKEFRDMVAFVDREGIRPVISRVVQGLSNLKDIDGIFDDMKAGRQMGKLVIKMEEPSSPKI</sequence>
<dbReference type="RefSeq" id="XP_018742006.1">
    <property type="nucleotide sequence ID" value="XM_018886456.1"/>
</dbReference>
<dbReference type="Gene3D" id="3.90.180.10">
    <property type="entry name" value="Medium-chain alcohol dehydrogenases, catalytic domain"/>
    <property type="match status" value="1"/>
</dbReference>
<dbReference type="STRING" id="334819.W7LJS1"/>
<dbReference type="FunFam" id="3.40.50.720:FF:000481">
    <property type="entry name" value="Alcohol dehydrogenase, variant"/>
    <property type="match status" value="1"/>
</dbReference>
<name>W7LJS1_GIBM7</name>
<dbReference type="OMA" id="NIDVRGC"/>
<dbReference type="HOGENOM" id="CLU_026673_3_4_1"/>
<evidence type="ECO:0000313" key="2">
    <source>
        <dbReference type="EMBL" id="EWG35815.1"/>
    </source>
</evidence>
<dbReference type="EMBL" id="CM000578">
    <property type="protein sequence ID" value="EWG35815.1"/>
    <property type="molecule type" value="Genomic_DNA"/>
</dbReference>
<keyword evidence="3" id="KW-1185">Reference proteome</keyword>
<dbReference type="PANTHER" id="PTHR45033">
    <property type="match status" value="1"/>
</dbReference>
<dbReference type="Proteomes" id="UP000009096">
    <property type="component" value="Chromosome 1"/>
</dbReference>
<dbReference type="EMBL" id="DS022242">
    <property type="protein sequence ID" value="EWG35815.1"/>
    <property type="molecule type" value="Genomic_DNA"/>
</dbReference>
<dbReference type="GeneID" id="30058425"/>
<dbReference type="InterPro" id="IPR020843">
    <property type="entry name" value="ER"/>
</dbReference>
<organism evidence="2 3">
    <name type="scientific">Gibberella moniliformis (strain M3125 / FGSC 7600)</name>
    <name type="common">Maize ear and stalk rot fungus</name>
    <name type="synonym">Fusarium verticillioides</name>
    <dbReference type="NCBI Taxonomy" id="334819"/>
    <lineage>
        <taxon>Eukaryota</taxon>
        <taxon>Fungi</taxon>
        <taxon>Dikarya</taxon>
        <taxon>Ascomycota</taxon>
        <taxon>Pezizomycotina</taxon>
        <taxon>Sordariomycetes</taxon>
        <taxon>Hypocreomycetidae</taxon>
        <taxon>Hypocreales</taxon>
        <taxon>Nectriaceae</taxon>
        <taxon>Fusarium</taxon>
        <taxon>Fusarium fujikuroi species complex</taxon>
    </lineage>
</organism>
<protein>
    <submittedName>
        <fullName evidence="2">Alcohol dehydrogenase</fullName>
    </submittedName>
</protein>
<dbReference type="InterPro" id="IPR052711">
    <property type="entry name" value="Zinc_ADH-like"/>
</dbReference>
<dbReference type="Pfam" id="PF08240">
    <property type="entry name" value="ADH_N"/>
    <property type="match status" value="1"/>
</dbReference>
<gene>
    <name evidence="2" type="ORF">FVEG_00022</name>
</gene>
<dbReference type="GO" id="GO:0016491">
    <property type="term" value="F:oxidoreductase activity"/>
    <property type="evidence" value="ECO:0007669"/>
    <property type="project" value="InterPro"/>
</dbReference>
<accession>W7LJS1</accession>
<evidence type="ECO:0000313" key="3">
    <source>
        <dbReference type="Proteomes" id="UP000009096"/>
    </source>
</evidence>
<dbReference type="OrthoDB" id="449487at2759"/>
<dbReference type="Pfam" id="PF00107">
    <property type="entry name" value="ADH_zinc_N"/>
    <property type="match status" value="1"/>
</dbReference>
<dbReference type="SUPFAM" id="SSF50129">
    <property type="entry name" value="GroES-like"/>
    <property type="match status" value="1"/>
</dbReference>
<dbReference type="VEuPathDB" id="FungiDB:FVEG_00022"/>
<dbReference type="InterPro" id="IPR011032">
    <property type="entry name" value="GroES-like_sf"/>
</dbReference>
<dbReference type="SMART" id="SM00829">
    <property type="entry name" value="PKS_ER"/>
    <property type="match status" value="1"/>
</dbReference>
<dbReference type="InterPro" id="IPR013149">
    <property type="entry name" value="ADH-like_C"/>
</dbReference>
<dbReference type="Gene3D" id="3.40.50.720">
    <property type="entry name" value="NAD(P)-binding Rossmann-like Domain"/>
    <property type="match status" value="1"/>
</dbReference>
<dbReference type="eggNOG" id="KOG1198">
    <property type="taxonomic scope" value="Eukaryota"/>
</dbReference>
<dbReference type="KEGG" id="fvr:FVEG_00022"/>
<dbReference type="InterPro" id="IPR036291">
    <property type="entry name" value="NAD(P)-bd_dom_sf"/>
</dbReference>
<evidence type="ECO:0000259" key="1">
    <source>
        <dbReference type="SMART" id="SM00829"/>
    </source>
</evidence>
<feature type="domain" description="Enoyl reductase (ER)" evidence="1">
    <location>
        <begin position="46"/>
        <end position="384"/>
    </location>
</feature>
<dbReference type="PANTHER" id="PTHR45033:SF3">
    <property type="entry name" value="DEHYDROGENASE, PUTATIVE (AFU_ORTHOLOGUE AFUA_2G13270)-RELATED"/>
    <property type="match status" value="1"/>
</dbReference>
<reference evidence="2 3" key="1">
    <citation type="journal article" date="2010" name="Nature">
        <title>Comparative genomics reveals mobile pathogenicity chromosomes in Fusarium.</title>
        <authorList>
            <person name="Ma L.J."/>
            <person name="van der Does H.C."/>
            <person name="Borkovich K.A."/>
            <person name="Coleman J.J."/>
            <person name="Daboussi M.J."/>
            <person name="Di Pietro A."/>
            <person name="Dufresne M."/>
            <person name="Freitag M."/>
            <person name="Grabherr M."/>
            <person name="Henrissat B."/>
            <person name="Houterman P.M."/>
            <person name="Kang S."/>
            <person name="Shim W.B."/>
            <person name="Woloshuk C."/>
            <person name="Xie X."/>
            <person name="Xu J.R."/>
            <person name="Antoniw J."/>
            <person name="Baker S.E."/>
            <person name="Bluhm B.H."/>
            <person name="Breakspear A."/>
            <person name="Brown D.W."/>
            <person name="Butchko R.A."/>
            <person name="Chapman S."/>
            <person name="Coulson R."/>
            <person name="Coutinho P.M."/>
            <person name="Danchin E.G."/>
            <person name="Diener A."/>
            <person name="Gale L.R."/>
            <person name="Gardiner D.M."/>
            <person name="Goff S."/>
            <person name="Hammond-Kosack K.E."/>
            <person name="Hilburn K."/>
            <person name="Hua-Van A."/>
            <person name="Jonkers W."/>
            <person name="Kazan K."/>
            <person name="Kodira C.D."/>
            <person name="Koehrsen M."/>
            <person name="Kumar L."/>
            <person name="Lee Y.H."/>
            <person name="Li L."/>
            <person name="Manners J.M."/>
            <person name="Miranda-Saavedra D."/>
            <person name="Mukherjee M."/>
            <person name="Park G."/>
            <person name="Park J."/>
            <person name="Park S.Y."/>
            <person name="Proctor R.H."/>
            <person name="Regev A."/>
            <person name="Ruiz-Roldan M.C."/>
            <person name="Sain D."/>
            <person name="Sakthikumar S."/>
            <person name="Sykes S."/>
            <person name="Schwartz D.C."/>
            <person name="Turgeon B.G."/>
            <person name="Wapinski I."/>
            <person name="Yoder O."/>
            <person name="Young S."/>
            <person name="Zeng Q."/>
            <person name="Zhou S."/>
            <person name="Galagan J."/>
            <person name="Cuomo C.A."/>
            <person name="Kistler H.C."/>
            <person name="Rep M."/>
        </authorList>
    </citation>
    <scope>NUCLEOTIDE SEQUENCE [LARGE SCALE GENOMIC DNA]</scope>
    <source>
        <strain evidence="3">M3125 / FGSC 7600</strain>
    </source>
</reference>